<evidence type="ECO:0000256" key="2">
    <source>
        <dbReference type="ARBA" id="ARBA00022490"/>
    </source>
</evidence>
<comment type="subcellular location">
    <subcellularLocation>
        <location evidence="1">Cytoplasm</location>
    </subcellularLocation>
</comment>
<proteinExistence type="predicted"/>
<gene>
    <name evidence="4" type="ORF">MNBD_GAMMA15-2410</name>
</gene>
<dbReference type="Gene3D" id="1.10.150.250">
    <property type="entry name" value="Flavinator of succinate dehydrogenase"/>
    <property type="match status" value="1"/>
</dbReference>
<dbReference type="EMBL" id="UOFN01000053">
    <property type="protein sequence ID" value="VAW75944.1"/>
    <property type="molecule type" value="Genomic_DNA"/>
</dbReference>
<name>A0A3B0Z3X9_9ZZZZ</name>
<dbReference type="GO" id="GO:0006105">
    <property type="term" value="P:succinate metabolic process"/>
    <property type="evidence" value="ECO:0007669"/>
    <property type="project" value="TreeGrafter"/>
</dbReference>
<dbReference type="SUPFAM" id="SSF109910">
    <property type="entry name" value="YgfY-like"/>
    <property type="match status" value="1"/>
</dbReference>
<reference evidence="4" key="1">
    <citation type="submission" date="2018-06" db="EMBL/GenBank/DDBJ databases">
        <authorList>
            <person name="Zhirakovskaya E."/>
        </authorList>
    </citation>
    <scope>NUCLEOTIDE SEQUENCE</scope>
</reference>
<keyword evidence="2" id="KW-0963">Cytoplasm</keyword>
<dbReference type="PANTHER" id="PTHR39585:SF1">
    <property type="entry name" value="FAD ASSEMBLY FACTOR SDHE"/>
    <property type="match status" value="1"/>
</dbReference>
<accession>A0A3B0Z3X9</accession>
<evidence type="ECO:0000256" key="1">
    <source>
        <dbReference type="ARBA" id="ARBA00004496"/>
    </source>
</evidence>
<dbReference type="GO" id="GO:0005737">
    <property type="term" value="C:cytoplasm"/>
    <property type="evidence" value="ECO:0007669"/>
    <property type="project" value="UniProtKB-SubCell"/>
</dbReference>
<keyword evidence="3" id="KW-0143">Chaperone</keyword>
<dbReference type="AlphaFoldDB" id="A0A3B0Z3X9"/>
<organism evidence="4">
    <name type="scientific">hydrothermal vent metagenome</name>
    <dbReference type="NCBI Taxonomy" id="652676"/>
    <lineage>
        <taxon>unclassified sequences</taxon>
        <taxon>metagenomes</taxon>
        <taxon>ecological metagenomes</taxon>
    </lineage>
</organism>
<dbReference type="Pfam" id="PF03937">
    <property type="entry name" value="Sdh5"/>
    <property type="match status" value="1"/>
</dbReference>
<sequence length="80" mass="9294">MSELARLRWKCRRGMLELDLLFRDFLDHGYAQLDADASQRFDALLDYPDAVLLEWLMGRIQPTDKDVAQIVEQIRSSAVP</sequence>
<protein>
    <submittedName>
        <fullName evidence="4">Succinate dehydrogenase flavin-adding protein, antitoxin of CptAB toxin-antitoxin</fullName>
    </submittedName>
</protein>
<dbReference type="InterPro" id="IPR005631">
    <property type="entry name" value="SDH"/>
</dbReference>
<evidence type="ECO:0000256" key="3">
    <source>
        <dbReference type="ARBA" id="ARBA00023186"/>
    </source>
</evidence>
<dbReference type="InterPro" id="IPR050531">
    <property type="entry name" value="SdhE_FAD_assembly_factor"/>
</dbReference>
<evidence type="ECO:0000313" key="4">
    <source>
        <dbReference type="EMBL" id="VAW75944.1"/>
    </source>
</evidence>
<dbReference type="InterPro" id="IPR036714">
    <property type="entry name" value="SDH_sf"/>
</dbReference>
<dbReference type="PANTHER" id="PTHR39585">
    <property type="entry name" value="FAD ASSEMBLY FACTOR SDHE"/>
    <property type="match status" value="1"/>
</dbReference>